<sequence>MNTHRSSTPEPARSIAEVLAESRRGIDRIAPADLPALQKDGAHVIDIRAAVTRDVEGHIPGAVVVDRLVLEWRLDPTGPDRMADAPEIGDLVVVVCNEGFASSLAARDLRQLGLTATDLDGGFRAWASAGLPTEPEPTRLVA</sequence>
<dbReference type="EMBL" id="JDYK01000007">
    <property type="protein sequence ID" value="EWS81500.1"/>
    <property type="molecule type" value="Genomic_DNA"/>
</dbReference>
<reference evidence="2 3" key="1">
    <citation type="submission" date="2014-02" db="EMBL/GenBank/DDBJ databases">
        <title>Genome sequence of Brachybacterium phenoliresistens strain W13A50.</title>
        <authorList>
            <person name="Wang X."/>
        </authorList>
    </citation>
    <scope>NUCLEOTIDE SEQUENCE [LARGE SCALE GENOMIC DNA]</scope>
    <source>
        <strain evidence="2 3">W13A50</strain>
    </source>
</reference>
<dbReference type="OrthoDB" id="4828183at2"/>
<keyword evidence="3" id="KW-1185">Reference proteome</keyword>
<feature type="domain" description="Rhodanese" evidence="1">
    <location>
        <begin position="38"/>
        <end position="135"/>
    </location>
</feature>
<evidence type="ECO:0000313" key="2">
    <source>
        <dbReference type="EMBL" id="EWS81500.1"/>
    </source>
</evidence>
<organism evidence="2 3">
    <name type="scientific">Brachybacterium phenoliresistens</name>
    <dbReference type="NCBI Taxonomy" id="396014"/>
    <lineage>
        <taxon>Bacteria</taxon>
        <taxon>Bacillati</taxon>
        <taxon>Actinomycetota</taxon>
        <taxon>Actinomycetes</taxon>
        <taxon>Micrococcales</taxon>
        <taxon>Dermabacteraceae</taxon>
        <taxon>Brachybacterium</taxon>
    </lineage>
</organism>
<accession>Z9JT09</accession>
<dbReference type="Gene3D" id="3.40.250.10">
    <property type="entry name" value="Rhodanese-like domain"/>
    <property type="match status" value="1"/>
</dbReference>
<dbReference type="AlphaFoldDB" id="Z9JT09"/>
<evidence type="ECO:0000313" key="3">
    <source>
        <dbReference type="Proteomes" id="UP000023067"/>
    </source>
</evidence>
<dbReference type="STRING" id="396014.BF93_17000"/>
<dbReference type="HOGENOM" id="CLU_089574_6_0_11"/>
<gene>
    <name evidence="2" type="ORF">BF93_17000</name>
</gene>
<dbReference type="Pfam" id="PF00581">
    <property type="entry name" value="Rhodanese"/>
    <property type="match status" value="1"/>
</dbReference>
<name>Z9JT09_9MICO</name>
<protein>
    <recommendedName>
        <fullName evidence="1">Rhodanese domain-containing protein</fullName>
    </recommendedName>
</protein>
<dbReference type="PATRIC" id="fig|396014.3.peg.1744"/>
<dbReference type="SMART" id="SM00450">
    <property type="entry name" value="RHOD"/>
    <property type="match status" value="1"/>
</dbReference>
<dbReference type="InterPro" id="IPR036873">
    <property type="entry name" value="Rhodanese-like_dom_sf"/>
</dbReference>
<evidence type="ECO:0000259" key="1">
    <source>
        <dbReference type="PROSITE" id="PS50206"/>
    </source>
</evidence>
<comment type="caution">
    <text evidence="2">The sequence shown here is derived from an EMBL/GenBank/DDBJ whole genome shotgun (WGS) entry which is preliminary data.</text>
</comment>
<proteinExistence type="predicted"/>
<dbReference type="Proteomes" id="UP000023067">
    <property type="component" value="Unassembled WGS sequence"/>
</dbReference>
<dbReference type="PROSITE" id="PS50206">
    <property type="entry name" value="RHODANESE_3"/>
    <property type="match status" value="1"/>
</dbReference>
<dbReference type="eggNOG" id="COG0607">
    <property type="taxonomic scope" value="Bacteria"/>
</dbReference>
<dbReference type="SUPFAM" id="SSF52821">
    <property type="entry name" value="Rhodanese/Cell cycle control phosphatase"/>
    <property type="match status" value="1"/>
</dbReference>
<dbReference type="InterPro" id="IPR001763">
    <property type="entry name" value="Rhodanese-like_dom"/>
</dbReference>
<dbReference type="RefSeq" id="WP_084148402.1">
    <property type="nucleotide sequence ID" value="NZ_BAAAOW010000003.1"/>
</dbReference>